<evidence type="ECO:0000313" key="4">
    <source>
        <dbReference type="Proteomes" id="UP001237105"/>
    </source>
</evidence>
<proteinExistence type="predicted"/>
<dbReference type="SUPFAM" id="SSF63817">
    <property type="entry name" value="Sortase"/>
    <property type="match status" value="1"/>
</dbReference>
<dbReference type="Pfam" id="PF04203">
    <property type="entry name" value="Sortase"/>
    <property type="match status" value="1"/>
</dbReference>
<dbReference type="Proteomes" id="UP001237105">
    <property type="component" value="Unassembled WGS sequence"/>
</dbReference>
<dbReference type="Gene3D" id="2.40.260.10">
    <property type="entry name" value="Sortase"/>
    <property type="match status" value="1"/>
</dbReference>
<name>A0ABT6T5J1_9ACTN</name>
<evidence type="ECO:0000256" key="2">
    <source>
        <dbReference type="SAM" id="MobiDB-lite"/>
    </source>
</evidence>
<dbReference type="InterPro" id="IPR005754">
    <property type="entry name" value="Sortase"/>
</dbReference>
<dbReference type="InterPro" id="IPR023365">
    <property type="entry name" value="Sortase_dom-sf"/>
</dbReference>
<comment type="caution">
    <text evidence="3">The sequence shown here is derived from an EMBL/GenBank/DDBJ whole genome shotgun (WGS) entry which is preliminary data.</text>
</comment>
<keyword evidence="4" id="KW-1185">Reference proteome</keyword>
<evidence type="ECO:0000256" key="1">
    <source>
        <dbReference type="ARBA" id="ARBA00022801"/>
    </source>
</evidence>
<dbReference type="CDD" id="cd05829">
    <property type="entry name" value="Sortase_F"/>
    <property type="match status" value="1"/>
</dbReference>
<keyword evidence="1" id="KW-0378">Hydrolase</keyword>
<accession>A0ABT6T5J1</accession>
<sequence>MKIRSLVDSGEPELAGTRLSRLPAWFAPVVLVVFAFGWADAAGAFSLPAPAPAASPRAPSTPAATPSSTAASPAMPRSAPTRLLIPTIDVDAPFTELAIGPSGRLNAPPPDDTNLAGWFAAGPSPGERGTTIVAGHLDTTTKPAVFARLSTLDPGDEIAIKREDGTTATFLVDNVDNFPRDDFPDDRVYADTPDPQLRLITCGGSYDHSNKQYTENTVVFAHLKAPAPRK</sequence>
<evidence type="ECO:0000313" key="3">
    <source>
        <dbReference type="EMBL" id="MDI3422680.1"/>
    </source>
</evidence>
<dbReference type="InterPro" id="IPR042001">
    <property type="entry name" value="Sortase_F"/>
</dbReference>
<reference evidence="3 4" key="1">
    <citation type="submission" date="2023-05" db="EMBL/GenBank/DDBJ databases">
        <title>Draft genome sequence of Streptomyces sp. B-S-A12 isolated from a cave soil in Thailand.</title>
        <authorList>
            <person name="Chamroensaksri N."/>
            <person name="Muangham S."/>
        </authorList>
    </citation>
    <scope>NUCLEOTIDE SEQUENCE [LARGE SCALE GENOMIC DNA]</scope>
    <source>
        <strain evidence="3 4">B-S-A12</strain>
    </source>
</reference>
<protein>
    <submittedName>
        <fullName evidence="3">Class F sortase</fullName>
    </submittedName>
</protein>
<feature type="region of interest" description="Disordered" evidence="2">
    <location>
        <begin position="50"/>
        <end position="78"/>
    </location>
</feature>
<dbReference type="EMBL" id="JASCIS010000040">
    <property type="protein sequence ID" value="MDI3422680.1"/>
    <property type="molecule type" value="Genomic_DNA"/>
</dbReference>
<dbReference type="RefSeq" id="WP_282538538.1">
    <property type="nucleotide sequence ID" value="NZ_JASCIS010000040.1"/>
</dbReference>
<gene>
    <name evidence="3" type="ORF">QIT00_29760</name>
</gene>
<organism evidence="3 4">
    <name type="scientific">Streptomyces luteolus</name>
    <dbReference type="NCBI Taxonomy" id="3043615"/>
    <lineage>
        <taxon>Bacteria</taxon>
        <taxon>Bacillati</taxon>
        <taxon>Actinomycetota</taxon>
        <taxon>Actinomycetes</taxon>
        <taxon>Kitasatosporales</taxon>
        <taxon>Streptomycetaceae</taxon>
        <taxon>Streptomyces</taxon>
    </lineage>
</organism>
<dbReference type="NCBIfam" id="NF033748">
    <property type="entry name" value="class_F_sortase"/>
    <property type="match status" value="1"/>
</dbReference>